<keyword evidence="3" id="KW-0732">Signal</keyword>
<evidence type="ECO:0000313" key="4">
    <source>
        <dbReference type="EMBL" id="PQJ72602.1"/>
    </source>
</evidence>
<evidence type="ECO:0000313" key="5">
    <source>
        <dbReference type="Proteomes" id="UP000247345"/>
    </source>
</evidence>
<comment type="caution">
    <text evidence="4">The sequence shown here is derived from an EMBL/GenBank/DDBJ whole genome shotgun (WGS) entry which is preliminary data.</text>
</comment>
<keyword evidence="5" id="KW-1185">Reference proteome</keyword>
<name>A0A2P6CCH8_9FLAO</name>
<protein>
    <submittedName>
        <fullName evidence="4">Uncharacterized protein</fullName>
    </submittedName>
</protein>
<dbReference type="SMART" id="SM00028">
    <property type="entry name" value="TPR"/>
    <property type="match status" value="4"/>
</dbReference>
<dbReference type="RefSeq" id="WP_170062867.1">
    <property type="nucleotide sequence ID" value="NZ_CP150661.1"/>
</dbReference>
<evidence type="ECO:0000256" key="3">
    <source>
        <dbReference type="SAM" id="SignalP"/>
    </source>
</evidence>
<keyword evidence="2" id="KW-0802">TPR repeat</keyword>
<feature type="chain" id="PRO_5015170306" evidence="3">
    <location>
        <begin position="21"/>
        <end position="691"/>
    </location>
</feature>
<dbReference type="Pfam" id="PF14559">
    <property type="entry name" value="TPR_19"/>
    <property type="match status" value="1"/>
</dbReference>
<dbReference type="AlphaFoldDB" id="A0A2P6CCH8"/>
<dbReference type="PANTHER" id="PTHR45586:SF1">
    <property type="entry name" value="LIPOPOLYSACCHARIDE ASSEMBLY PROTEIN B"/>
    <property type="match status" value="1"/>
</dbReference>
<sequence>MKLIYSTLIFFLFFSLQGFSQDMKEGFTYLETGKYQQAEVFFKDVLKEYPTNKTARLCYGRAIGLNGKATAAVTLFTNLLKDYPTDFEVKLNYAESLLWSKNYPDAKVYYQTLLKENDKSFAALLGYANTLSNLKEFEDALINVDKALEVLPGNPNALVSKKYMRLGLANKKVTDQKYEEAETILKENFTSFKDDKETLLNLANLYLISNQTEKAKSTYEIIGKNPADKLTSLNGIALSYHLKGDDKTALTVSEKSLNSIDKNTPETLKNQTIERYIQALIWNKKYTPAKTEIDKLLDNNKNPENWMLSLRATLNIYKSDFKKSIDDYNLILKKDSASFDGNLGKANALKASGYYNNAYKSAENTLTFYEKQKDASNFIKQLDLSFTPFVETKFSYSYDNGNNEANAYDVKAEIPFSTKFKILANYNYRTTSNPDTNLKATTNNLLLGASYQLLNNVTLKGSLGVTSSDSDESNYNQLLTDISLNIKPFKLQNLELGYKRDIQNFNAALLNEQIVQNNLILNYSLSTNFNLGWFTQYYYTWQSDENARNLLFTSLYYNLFAKPSIKAGLNYQNISFKLQLPEVYFSPSKFNAVEIFVNLIKDEAAAKKKEWFYGLTAATGLQYIEDDDAQSTYRVQAKLGYKFSERALLNIYGLQSNIASAVATAGSAGFTYTEFGVRFKWVLLKKPLYKK</sequence>
<proteinExistence type="predicted"/>
<evidence type="ECO:0000256" key="2">
    <source>
        <dbReference type="ARBA" id="ARBA00022803"/>
    </source>
</evidence>
<evidence type="ECO:0000256" key="1">
    <source>
        <dbReference type="ARBA" id="ARBA00022737"/>
    </source>
</evidence>
<dbReference type="Gene3D" id="1.25.40.10">
    <property type="entry name" value="Tetratricopeptide repeat domain"/>
    <property type="match status" value="2"/>
</dbReference>
<reference evidence="4 5" key="1">
    <citation type="submission" date="2016-12" db="EMBL/GenBank/DDBJ databases">
        <title>Trade-off between light-utilization and light-protection in marine flavobacteria.</title>
        <authorList>
            <person name="Kumagai Y."/>
            <person name="Yoshizawa S."/>
            <person name="Kogure K."/>
            <person name="Iwasaki W."/>
        </authorList>
    </citation>
    <scope>NUCLEOTIDE SEQUENCE [LARGE SCALE GENOMIC DNA]</scope>
    <source>
        <strain evidence="4 5">KCTC 12100</strain>
    </source>
</reference>
<accession>A0A2P6CCH8</accession>
<organism evidence="4 5">
    <name type="scientific">Polaribacter butkevichii</name>
    <dbReference type="NCBI Taxonomy" id="218490"/>
    <lineage>
        <taxon>Bacteria</taxon>
        <taxon>Pseudomonadati</taxon>
        <taxon>Bacteroidota</taxon>
        <taxon>Flavobacteriia</taxon>
        <taxon>Flavobacteriales</taxon>
        <taxon>Flavobacteriaceae</taxon>
    </lineage>
</organism>
<feature type="signal peptide" evidence="3">
    <location>
        <begin position="1"/>
        <end position="20"/>
    </location>
</feature>
<dbReference type="InterPro" id="IPR019734">
    <property type="entry name" value="TPR_rpt"/>
</dbReference>
<dbReference type="InterPro" id="IPR051012">
    <property type="entry name" value="CellSynth/LPSAsmb/PSIAsmb"/>
</dbReference>
<dbReference type="SUPFAM" id="SSF48452">
    <property type="entry name" value="TPR-like"/>
    <property type="match status" value="2"/>
</dbReference>
<dbReference type="PANTHER" id="PTHR45586">
    <property type="entry name" value="TPR REPEAT-CONTAINING PROTEIN PA4667"/>
    <property type="match status" value="1"/>
</dbReference>
<gene>
    <name evidence="4" type="ORF">BTO14_04745</name>
</gene>
<keyword evidence="1" id="KW-0677">Repeat</keyword>
<dbReference type="Pfam" id="PF13174">
    <property type="entry name" value="TPR_6"/>
    <property type="match status" value="1"/>
</dbReference>
<dbReference type="Proteomes" id="UP000247345">
    <property type="component" value="Unassembled WGS sequence"/>
</dbReference>
<dbReference type="InterPro" id="IPR011990">
    <property type="entry name" value="TPR-like_helical_dom_sf"/>
</dbReference>
<dbReference type="EMBL" id="MSCK01000001">
    <property type="protein sequence ID" value="PQJ72602.1"/>
    <property type="molecule type" value="Genomic_DNA"/>
</dbReference>